<dbReference type="PANTHER" id="PTHR30292">
    <property type="entry name" value="UNCHARACTERIZED PROTEIN YBGL-RELATED"/>
    <property type="match status" value="1"/>
</dbReference>
<dbReference type="Gene3D" id="3.20.20.370">
    <property type="entry name" value="Glycoside hydrolase/deacetylase"/>
    <property type="match status" value="1"/>
</dbReference>
<evidence type="ECO:0000313" key="2">
    <source>
        <dbReference type="Proteomes" id="UP000296469"/>
    </source>
</evidence>
<reference evidence="1 2" key="1">
    <citation type="submission" date="2019-04" db="EMBL/GenBank/DDBJ databases">
        <title>Isolation and identification of Cellulomonas shaoxiangyii sp. Nov. isolated from feces of the Tibetan antelopes (Pantholops hodgsonii) in the Qinghai-Tibet plateau of China.</title>
        <authorList>
            <person name="Tian Z."/>
        </authorList>
    </citation>
    <scope>NUCLEOTIDE SEQUENCE [LARGE SCALE GENOMIC DNA]</scope>
    <source>
        <strain evidence="1 2">Z28</strain>
    </source>
</reference>
<gene>
    <name evidence="1" type="primary">pxpA</name>
    <name evidence="1" type="ORF">E5225_11855</name>
</gene>
<dbReference type="InterPro" id="IPR011330">
    <property type="entry name" value="Glyco_hydro/deAcase_b/a-brl"/>
</dbReference>
<keyword evidence="1" id="KW-0378">Hydrolase</keyword>
<dbReference type="AlphaFoldDB" id="A0A4P7SJY5"/>
<protein>
    <submittedName>
        <fullName evidence="1">5-oxoprolinase subunit PxpA</fullName>
        <ecNumber evidence="1">3.5.2.9</ecNumber>
    </submittedName>
</protein>
<dbReference type="RefSeq" id="WP_135971880.1">
    <property type="nucleotide sequence ID" value="NZ_CP039291.1"/>
</dbReference>
<name>A0A4P7SJY5_9CELL</name>
<accession>A0A4P7SJY5</accession>
<dbReference type="GO" id="GO:0017168">
    <property type="term" value="F:5-oxoprolinase (ATP-hydrolyzing) activity"/>
    <property type="evidence" value="ECO:0007669"/>
    <property type="project" value="UniProtKB-EC"/>
</dbReference>
<dbReference type="EC" id="3.5.2.9" evidence="1"/>
<dbReference type="NCBIfam" id="NF003814">
    <property type="entry name" value="PRK05406.1-3"/>
    <property type="match status" value="1"/>
</dbReference>
<evidence type="ECO:0000313" key="1">
    <source>
        <dbReference type="EMBL" id="QCB94151.1"/>
    </source>
</evidence>
<dbReference type="PANTHER" id="PTHR30292:SF0">
    <property type="entry name" value="5-OXOPROLINASE SUBUNIT A"/>
    <property type="match status" value="1"/>
</dbReference>
<dbReference type="GO" id="GO:0005975">
    <property type="term" value="P:carbohydrate metabolic process"/>
    <property type="evidence" value="ECO:0007669"/>
    <property type="project" value="InterPro"/>
</dbReference>
<dbReference type="Proteomes" id="UP000296469">
    <property type="component" value="Chromosome"/>
</dbReference>
<dbReference type="KEGG" id="celz:E5225_11855"/>
<sequence>MTRRIDLNCDLGESFGIYRHGADEEMMPLITSANVACGFHAGDPVVMHDAVASAAAHGVAVGAHVGLPDRLGFGRRYMQLSAREAYASTVYQLGALGGFLAAAAVRMQHVKPHGALYMMAAEDADVADAVAAATAAYDARLAVYTLPGSQLAVRAQAYGLAVVEEFFADRPYGPDGVQMFGWTYDQLGGPAGTADRVAAMLADPAAGSVETVCVHSDTDDAPALVRAVRDRLHREGVTIGRAGTPDAG</sequence>
<keyword evidence="2" id="KW-1185">Reference proteome</keyword>
<proteinExistence type="predicted"/>
<organism evidence="1 2">
    <name type="scientific">Cellulomonas shaoxiangyii</name>
    <dbReference type="NCBI Taxonomy" id="2566013"/>
    <lineage>
        <taxon>Bacteria</taxon>
        <taxon>Bacillati</taxon>
        <taxon>Actinomycetota</taxon>
        <taxon>Actinomycetes</taxon>
        <taxon>Micrococcales</taxon>
        <taxon>Cellulomonadaceae</taxon>
        <taxon>Cellulomonas</taxon>
    </lineage>
</organism>
<dbReference type="Pfam" id="PF03746">
    <property type="entry name" value="LamB_YcsF"/>
    <property type="match status" value="1"/>
</dbReference>
<dbReference type="OrthoDB" id="9773478at2"/>
<dbReference type="InterPro" id="IPR005501">
    <property type="entry name" value="LamB/YcsF/PxpA-like"/>
</dbReference>
<dbReference type="SUPFAM" id="SSF88713">
    <property type="entry name" value="Glycoside hydrolase/deacetylase"/>
    <property type="match status" value="1"/>
</dbReference>
<dbReference type="EMBL" id="CP039291">
    <property type="protein sequence ID" value="QCB94151.1"/>
    <property type="molecule type" value="Genomic_DNA"/>
</dbReference>